<dbReference type="InterPro" id="IPR050490">
    <property type="entry name" value="Bact_solute-bd_prot1"/>
</dbReference>
<name>A0A2V3XVU3_9FIRM</name>
<dbReference type="Proteomes" id="UP000248057">
    <property type="component" value="Unassembled WGS sequence"/>
</dbReference>
<organism evidence="3 4">
    <name type="scientific">Hungatella effluvii</name>
    <dbReference type="NCBI Taxonomy" id="1096246"/>
    <lineage>
        <taxon>Bacteria</taxon>
        <taxon>Bacillati</taxon>
        <taxon>Bacillota</taxon>
        <taxon>Clostridia</taxon>
        <taxon>Lachnospirales</taxon>
        <taxon>Lachnospiraceae</taxon>
        <taxon>Hungatella</taxon>
    </lineage>
</organism>
<evidence type="ECO:0000313" key="4">
    <source>
        <dbReference type="Proteomes" id="UP000248057"/>
    </source>
</evidence>
<accession>A0A2V3XVU3</accession>
<feature type="signal peptide" evidence="2">
    <location>
        <begin position="1"/>
        <end position="23"/>
    </location>
</feature>
<dbReference type="EMBL" id="QJKD01000029">
    <property type="protein sequence ID" value="PXX43725.1"/>
    <property type="molecule type" value="Genomic_DNA"/>
</dbReference>
<dbReference type="RefSeq" id="WP_243005214.1">
    <property type="nucleotide sequence ID" value="NZ_QJKD01000029.1"/>
</dbReference>
<protein>
    <submittedName>
        <fullName evidence="3">Oligogalacturonide transport system substrate-binding protein</fullName>
    </submittedName>
</protein>
<dbReference type="PROSITE" id="PS51257">
    <property type="entry name" value="PROKAR_LIPOPROTEIN"/>
    <property type="match status" value="1"/>
</dbReference>
<dbReference type="PANTHER" id="PTHR43649">
    <property type="entry name" value="ARABINOSE-BINDING PROTEIN-RELATED"/>
    <property type="match status" value="1"/>
</dbReference>
<dbReference type="SUPFAM" id="SSF53850">
    <property type="entry name" value="Periplasmic binding protein-like II"/>
    <property type="match status" value="1"/>
</dbReference>
<reference evidence="3 4" key="1">
    <citation type="submission" date="2018-05" db="EMBL/GenBank/DDBJ databases">
        <title>Genomic Encyclopedia of Type Strains, Phase IV (KMG-IV): sequencing the most valuable type-strain genomes for metagenomic binning, comparative biology and taxonomic classification.</title>
        <authorList>
            <person name="Goeker M."/>
        </authorList>
    </citation>
    <scope>NUCLEOTIDE SEQUENCE [LARGE SCALE GENOMIC DNA]</scope>
    <source>
        <strain evidence="3 4">DSM 24995</strain>
    </source>
</reference>
<proteinExistence type="predicted"/>
<evidence type="ECO:0000313" key="3">
    <source>
        <dbReference type="EMBL" id="PXX43725.1"/>
    </source>
</evidence>
<feature type="chain" id="PRO_5038553657" evidence="2">
    <location>
        <begin position="24"/>
        <end position="470"/>
    </location>
</feature>
<sequence>MMKKWSKAGIVCAAVLAASMAMTACGGKTAETGNTGEAGSTGAAGTEKAADGKTPEASKASGETAKLSFSWWGNDDRHQATQNAIDAFNAAHAGAIEVTGEPSGFGNLEETFATRYAGGTAADVMTVNYPWVIQYSPNGDGFYDLDQVKDIFDFSQYDEGFLEFGKTGGKMQAVPYGQNTLGLYVNKSAFDRAGITELPTTFEEYKKAAEIFTQQDPNAYMIVSPTFRFAAVYYLQQKTGKGEFAEDLSMNYTVDDYKEALLWYKDLADAHVFCSRKDYIENVGNEPVSIAQNAKYINGGYAGVLEWTGGIASNAKTLEDKGDELVVAPLPVIDGAVFEGTMAKPSLLFAISRDSKNPKEAAEFLQYILNDPEGTKLMGSTRGMVASKAAKASLEADGQITGAVKQAYDFTDVAKVINNSPIFENAVFTNSYESNYEKFEFGKSTAEEAAQAIFDATSEQVAKLKQDYGK</sequence>
<keyword evidence="2" id="KW-0732">Signal</keyword>
<dbReference type="AlphaFoldDB" id="A0A2V3XVU3"/>
<feature type="region of interest" description="Disordered" evidence="1">
    <location>
        <begin position="30"/>
        <end position="62"/>
    </location>
</feature>
<evidence type="ECO:0000256" key="2">
    <source>
        <dbReference type="SAM" id="SignalP"/>
    </source>
</evidence>
<dbReference type="GeneID" id="86064991"/>
<comment type="caution">
    <text evidence="3">The sequence shown here is derived from an EMBL/GenBank/DDBJ whole genome shotgun (WGS) entry which is preliminary data.</text>
</comment>
<dbReference type="PANTHER" id="PTHR43649:SF11">
    <property type="entry name" value="ABC TRANSPORTER SUBSTRATE-BINDING PROTEIN YESO-RELATED"/>
    <property type="match status" value="1"/>
</dbReference>
<dbReference type="Gene3D" id="3.40.190.10">
    <property type="entry name" value="Periplasmic binding protein-like II"/>
    <property type="match status" value="2"/>
</dbReference>
<feature type="compositionally biased region" description="Low complexity" evidence="1">
    <location>
        <begin position="30"/>
        <end position="47"/>
    </location>
</feature>
<evidence type="ECO:0000256" key="1">
    <source>
        <dbReference type="SAM" id="MobiDB-lite"/>
    </source>
</evidence>
<keyword evidence="4" id="KW-1185">Reference proteome</keyword>
<gene>
    <name evidence="3" type="ORF">DFR60_12936</name>
</gene>